<evidence type="ECO:0000313" key="1">
    <source>
        <dbReference type="EMBL" id="KYC41734.1"/>
    </source>
</evidence>
<sequence length="95" mass="10693">MVSEQLQQLQEEIKQEFHECLNNSKLIEILLKHGIEGHNVIQIQCMLDLNELQFNDSQEQPLQDLSSTTRGESLITLAHRGVCTSPRCTGLTSCG</sequence>
<dbReference type="RefSeq" id="WP_017748776.1">
    <property type="nucleotide sequence ID" value="NZ_KQ976354.1"/>
</dbReference>
<gene>
    <name evidence="1" type="ORF">WA1_17030</name>
</gene>
<organism evidence="1 2">
    <name type="scientific">Scytonema hofmannii PCC 7110</name>
    <dbReference type="NCBI Taxonomy" id="128403"/>
    <lineage>
        <taxon>Bacteria</taxon>
        <taxon>Bacillati</taxon>
        <taxon>Cyanobacteriota</taxon>
        <taxon>Cyanophyceae</taxon>
        <taxon>Nostocales</taxon>
        <taxon>Scytonemataceae</taxon>
        <taxon>Scytonema</taxon>
    </lineage>
</organism>
<proteinExistence type="predicted"/>
<accession>A0A139XAK6</accession>
<dbReference type="Proteomes" id="UP000076925">
    <property type="component" value="Unassembled WGS sequence"/>
</dbReference>
<dbReference type="OrthoDB" id="490419at2"/>
<reference evidence="1 2" key="1">
    <citation type="journal article" date="2013" name="Genome Biol. Evol.">
        <title>Genomes of Stigonematalean cyanobacteria (subsection V) and the evolution of oxygenic photosynthesis from prokaryotes to plastids.</title>
        <authorList>
            <person name="Dagan T."/>
            <person name="Roettger M."/>
            <person name="Stucken K."/>
            <person name="Landan G."/>
            <person name="Koch R."/>
            <person name="Major P."/>
            <person name="Gould S.B."/>
            <person name="Goremykin V.V."/>
            <person name="Rippka R."/>
            <person name="Tandeau de Marsac N."/>
            <person name="Gugger M."/>
            <person name="Lockhart P.J."/>
            <person name="Allen J.F."/>
            <person name="Brune I."/>
            <person name="Maus I."/>
            <person name="Puhler A."/>
            <person name="Martin W.F."/>
        </authorList>
    </citation>
    <scope>NUCLEOTIDE SEQUENCE [LARGE SCALE GENOMIC DNA]</scope>
    <source>
        <strain evidence="1 2">PCC 7110</strain>
    </source>
</reference>
<name>A0A139XAK6_9CYAN</name>
<evidence type="ECO:0000313" key="2">
    <source>
        <dbReference type="Proteomes" id="UP000076925"/>
    </source>
</evidence>
<protein>
    <submittedName>
        <fullName evidence="1">Uncharacterized protein</fullName>
    </submittedName>
</protein>
<keyword evidence="2" id="KW-1185">Reference proteome</keyword>
<comment type="caution">
    <text evidence="1">The sequence shown here is derived from an EMBL/GenBank/DDBJ whole genome shotgun (WGS) entry which is preliminary data.</text>
</comment>
<dbReference type="EMBL" id="ANNX02000020">
    <property type="protein sequence ID" value="KYC41734.1"/>
    <property type="molecule type" value="Genomic_DNA"/>
</dbReference>
<dbReference type="AlphaFoldDB" id="A0A139XAK6"/>